<feature type="domain" description="Radical SAM core" evidence="5">
    <location>
        <begin position="24"/>
        <end position="205"/>
    </location>
</feature>
<feature type="non-terminal residue" evidence="6">
    <location>
        <position position="205"/>
    </location>
</feature>
<organism evidence="6">
    <name type="scientific">marine sediment metagenome</name>
    <dbReference type="NCBI Taxonomy" id="412755"/>
    <lineage>
        <taxon>unclassified sequences</taxon>
        <taxon>metagenomes</taxon>
        <taxon>ecological metagenomes</taxon>
    </lineage>
</organism>
<keyword evidence="4" id="KW-0411">Iron-sulfur</keyword>
<dbReference type="InterPro" id="IPR013785">
    <property type="entry name" value="Aldolase_TIM"/>
</dbReference>
<dbReference type="InterPro" id="IPR050377">
    <property type="entry name" value="Radical_SAM_PqqE_MftC-like"/>
</dbReference>
<dbReference type="Pfam" id="PF04055">
    <property type="entry name" value="Radical_SAM"/>
    <property type="match status" value="1"/>
</dbReference>
<evidence type="ECO:0000256" key="4">
    <source>
        <dbReference type="ARBA" id="ARBA00023014"/>
    </source>
</evidence>
<dbReference type="GO" id="GO:0046872">
    <property type="term" value="F:metal ion binding"/>
    <property type="evidence" value="ECO:0007669"/>
    <property type="project" value="UniProtKB-KW"/>
</dbReference>
<evidence type="ECO:0000256" key="1">
    <source>
        <dbReference type="ARBA" id="ARBA00022691"/>
    </source>
</evidence>
<dbReference type="InterPro" id="IPR058240">
    <property type="entry name" value="rSAM_sf"/>
</dbReference>
<proteinExistence type="predicted"/>
<dbReference type="InterPro" id="IPR007197">
    <property type="entry name" value="rSAM"/>
</dbReference>
<reference evidence="6" key="1">
    <citation type="journal article" date="2014" name="Front. Microbiol.">
        <title>High frequency of phylogenetically diverse reductive dehalogenase-homologous genes in deep subseafloor sedimentary metagenomes.</title>
        <authorList>
            <person name="Kawai M."/>
            <person name="Futagami T."/>
            <person name="Toyoda A."/>
            <person name="Takaki Y."/>
            <person name="Nishi S."/>
            <person name="Hori S."/>
            <person name="Arai W."/>
            <person name="Tsubouchi T."/>
            <person name="Morono Y."/>
            <person name="Uchiyama I."/>
            <person name="Ito T."/>
            <person name="Fujiyama A."/>
            <person name="Inagaki F."/>
            <person name="Takami H."/>
        </authorList>
    </citation>
    <scope>NUCLEOTIDE SEQUENCE</scope>
    <source>
        <strain evidence="6">Expedition CK06-06</strain>
    </source>
</reference>
<dbReference type="GO" id="GO:0003824">
    <property type="term" value="F:catalytic activity"/>
    <property type="evidence" value="ECO:0007669"/>
    <property type="project" value="InterPro"/>
</dbReference>
<dbReference type="PROSITE" id="PS51918">
    <property type="entry name" value="RADICAL_SAM"/>
    <property type="match status" value="1"/>
</dbReference>
<keyword evidence="1" id="KW-0949">S-adenosyl-L-methionine</keyword>
<dbReference type="PANTHER" id="PTHR11228:SF34">
    <property type="entry name" value="TUNGSTEN-CONTAINING ALDEHYDE FERREDOXIN OXIDOREDUCTASE COFACTOR MODIFYING PROTEIN"/>
    <property type="match status" value="1"/>
</dbReference>
<dbReference type="EMBL" id="BARS01002952">
    <property type="protein sequence ID" value="GAF75307.1"/>
    <property type="molecule type" value="Genomic_DNA"/>
</dbReference>
<keyword evidence="2" id="KW-0479">Metal-binding</keyword>
<name>X0SHC6_9ZZZZ</name>
<gene>
    <name evidence="6" type="ORF">S01H1_05670</name>
</gene>
<dbReference type="SFLD" id="SFLDS00029">
    <property type="entry name" value="Radical_SAM"/>
    <property type="match status" value="1"/>
</dbReference>
<accession>X0SHC6</accession>
<dbReference type="CDD" id="cd01335">
    <property type="entry name" value="Radical_SAM"/>
    <property type="match status" value="1"/>
</dbReference>
<dbReference type="GO" id="GO:0051536">
    <property type="term" value="F:iron-sulfur cluster binding"/>
    <property type="evidence" value="ECO:0007669"/>
    <property type="project" value="UniProtKB-KW"/>
</dbReference>
<protein>
    <recommendedName>
        <fullName evidence="5">Radical SAM core domain-containing protein</fullName>
    </recommendedName>
</protein>
<dbReference type="PANTHER" id="PTHR11228">
    <property type="entry name" value="RADICAL SAM DOMAIN PROTEIN"/>
    <property type="match status" value="1"/>
</dbReference>
<evidence type="ECO:0000259" key="5">
    <source>
        <dbReference type="PROSITE" id="PS51918"/>
    </source>
</evidence>
<keyword evidence="3" id="KW-0408">Iron</keyword>
<comment type="caution">
    <text evidence="6">The sequence shown here is derived from an EMBL/GenBank/DDBJ whole genome shotgun (WGS) entry which is preliminary data.</text>
</comment>
<evidence type="ECO:0000256" key="3">
    <source>
        <dbReference type="ARBA" id="ARBA00023004"/>
    </source>
</evidence>
<dbReference type="SFLD" id="SFLDG01067">
    <property type="entry name" value="SPASM/twitch_domain_containing"/>
    <property type="match status" value="1"/>
</dbReference>
<evidence type="ECO:0000256" key="2">
    <source>
        <dbReference type="ARBA" id="ARBA00022723"/>
    </source>
</evidence>
<evidence type="ECO:0000313" key="6">
    <source>
        <dbReference type="EMBL" id="GAF75307.1"/>
    </source>
</evidence>
<dbReference type="Gene3D" id="3.20.20.70">
    <property type="entry name" value="Aldolase class I"/>
    <property type="match status" value="1"/>
</dbReference>
<dbReference type="SUPFAM" id="SSF102114">
    <property type="entry name" value="Radical SAM enzymes"/>
    <property type="match status" value="1"/>
</dbReference>
<sequence length="205" mass="23370">MTSKRFINKLINDAEHRLGRTHLFSYPRLAFIESTNICNLRCPLCPTGAGKLPHHAGKMSFDLFKKIIDQIGPYLYEVQLMGFGEPLLNEDIFKIVKYAKNYPMKVRFNTNLTILDKDMARELVGSGLDNLTVSIDGVTQKTYEQYRVGGDLDTVLGNLKLLLDTKKELSIPLPDIRWQFMVIKPNEHEVDAARKMAADLGIEFH</sequence>
<dbReference type="AlphaFoldDB" id="X0SHC6"/>